<dbReference type="PANTHER" id="PTHR11404">
    <property type="entry name" value="SUPEROXIDE DISMUTASE 2"/>
    <property type="match status" value="1"/>
</dbReference>
<feature type="domain" description="Manganese/iron superoxide dismutase N-terminal" evidence="7">
    <location>
        <begin position="55"/>
        <end position="135"/>
    </location>
</feature>
<evidence type="ECO:0000256" key="6">
    <source>
        <dbReference type="SAM" id="SignalP"/>
    </source>
</evidence>
<sequence length="253" mass="28528">MQEKNSRRDFLRTAAAGTFGAMLAAAPMSAMANAESQAPLAKTFMADFPMDADGKYALPDLPYAYDALEPVIDRQTVEIHHDRHHAGYVKGLNNAEAALQEAREKSDFAMIKHWERELAFHGSGHILHSIYWQNMRAPKENNRPDGKLAKAITQAFGGYEPFENQLFAATKSVEASGWGILAYQVLTKKLIIQQAEKHQNLTMWGAIPLLVIDVWEHAYYLKYQNNRGDYVKNFFSIINWPDVEKHFAAVGGM</sequence>
<dbReference type="Pfam" id="PF02777">
    <property type="entry name" value="Sod_Fe_C"/>
    <property type="match status" value="1"/>
</dbReference>
<dbReference type="Gene3D" id="1.10.287.990">
    <property type="entry name" value="Fe,Mn superoxide dismutase (SOD) domain"/>
    <property type="match status" value="1"/>
</dbReference>
<comment type="catalytic activity">
    <reaction evidence="5">
        <text>2 superoxide + 2 H(+) = H2O2 + O2</text>
        <dbReference type="Rhea" id="RHEA:20696"/>
        <dbReference type="ChEBI" id="CHEBI:15378"/>
        <dbReference type="ChEBI" id="CHEBI:15379"/>
        <dbReference type="ChEBI" id="CHEBI:16240"/>
        <dbReference type="ChEBI" id="CHEBI:18421"/>
        <dbReference type="EC" id="1.15.1.1"/>
    </reaction>
</comment>
<evidence type="ECO:0000256" key="3">
    <source>
        <dbReference type="ARBA" id="ARBA00022723"/>
    </source>
</evidence>
<dbReference type="FunFam" id="3.55.40.20:FF:000004">
    <property type="entry name" value="Superoxide dismutase [Fe]"/>
    <property type="match status" value="1"/>
</dbReference>
<evidence type="ECO:0000313" key="9">
    <source>
        <dbReference type="EMBL" id="ACF15029.1"/>
    </source>
</evidence>
<dbReference type="GO" id="GO:0004784">
    <property type="term" value="F:superoxide dismutase activity"/>
    <property type="evidence" value="ECO:0007669"/>
    <property type="project" value="UniProtKB-EC"/>
</dbReference>
<dbReference type="InterPro" id="IPR019833">
    <property type="entry name" value="Mn/Fe_SOD_BS"/>
</dbReference>
<dbReference type="OrthoDB" id="9803125at2"/>
<keyword evidence="4 5" id="KW-0560">Oxidoreductase</keyword>
<dbReference type="Pfam" id="PF00081">
    <property type="entry name" value="Sod_Fe_N"/>
    <property type="match status" value="1"/>
</dbReference>
<dbReference type="eggNOG" id="COG0605">
    <property type="taxonomic scope" value="Bacteria"/>
</dbReference>
<dbReference type="PROSITE" id="PS00088">
    <property type="entry name" value="SOD_MN"/>
    <property type="match status" value="1"/>
</dbReference>
<dbReference type="SUPFAM" id="SSF54719">
    <property type="entry name" value="Fe,Mn superoxide dismutase (SOD), C-terminal domain"/>
    <property type="match status" value="1"/>
</dbReference>
<dbReference type="InterPro" id="IPR019832">
    <property type="entry name" value="Mn/Fe_SOD_C"/>
</dbReference>
<dbReference type="EMBL" id="CP001100">
    <property type="protein sequence ID" value="ACF15029.1"/>
    <property type="molecule type" value="Genomic_DNA"/>
</dbReference>
<feature type="chain" id="PRO_5002795890" description="Superoxide dismutase" evidence="6">
    <location>
        <begin position="33"/>
        <end position="253"/>
    </location>
</feature>
<evidence type="ECO:0000256" key="4">
    <source>
        <dbReference type="ARBA" id="ARBA00023002"/>
    </source>
</evidence>
<dbReference type="FunFam" id="1.10.287.990:FF:000001">
    <property type="entry name" value="Superoxide dismutase"/>
    <property type="match status" value="1"/>
</dbReference>
<dbReference type="Proteomes" id="UP000001208">
    <property type="component" value="Chromosome"/>
</dbReference>
<keyword evidence="6" id="KW-0732">Signal</keyword>
<gene>
    <name evidence="9" type="ordered locus">Ctha_2580</name>
</gene>
<comment type="function">
    <text evidence="5">Destroys radicals which are normally produced within the cells and which are toxic to biological systems.</text>
</comment>
<dbReference type="InterPro" id="IPR006311">
    <property type="entry name" value="TAT_signal"/>
</dbReference>
<dbReference type="HOGENOM" id="CLU_031625_2_2_10"/>
<dbReference type="Gene3D" id="3.55.40.20">
    <property type="entry name" value="Iron/manganese superoxide dismutase, C-terminal domain"/>
    <property type="match status" value="1"/>
</dbReference>
<comment type="similarity">
    <text evidence="1 5">Belongs to the iron/manganese superoxide dismutase family.</text>
</comment>
<dbReference type="PANTHER" id="PTHR11404:SF6">
    <property type="entry name" value="SUPEROXIDE DISMUTASE [MN], MITOCHONDRIAL"/>
    <property type="match status" value="1"/>
</dbReference>
<dbReference type="InterPro" id="IPR036324">
    <property type="entry name" value="Mn/Fe_SOD_N_sf"/>
</dbReference>
<organism evidence="9 10">
    <name type="scientific">Chloroherpeton thalassium (strain ATCC 35110 / GB-78)</name>
    <dbReference type="NCBI Taxonomy" id="517418"/>
    <lineage>
        <taxon>Bacteria</taxon>
        <taxon>Pseudomonadati</taxon>
        <taxon>Chlorobiota</taxon>
        <taxon>Chlorobiia</taxon>
        <taxon>Chlorobiales</taxon>
        <taxon>Chloroherpetonaceae</taxon>
        <taxon>Chloroherpeton</taxon>
    </lineage>
</organism>
<evidence type="ECO:0000256" key="2">
    <source>
        <dbReference type="ARBA" id="ARBA00012682"/>
    </source>
</evidence>
<name>B3QY63_CHLT3</name>
<dbReference type="InterPro" id="IPR036314">
    <property type="entry name" value="SOD_C_sf"/>
</dbReference>
<dbReference type="InterPro" id="IPR001189">
    <property type="entry name" value="Mn/Fe_SOD"/>
</dbReference>
<proteinExistence type="inferred from homology"/>
<dbReference type="EC" id="1.15.1.1" evidence="2 5"/>
<evidence type="ECO:0000259" key="7">
    <source>
        <dbReference type="Pfam" id="PF00081"/>
    </source>
</evidence>
<dbReference type="SUPFAM" id="SSF46609">
    <property type="entry name" value="Fe,Mn superoxide dismutase (SOD), N-terminal domain"/>
    <property type="match status" value="1"/>
</dbReference>
<feature type="domain" description="Manganese/iron superoxide dismutase C-terminal" evidence="8">
    <location>
        <begin position="144"/>
        <end position="245"/>
    </location>
</feature>
<dbReference type="STRING" id="517418.Ctha_2580"/>
<dbReference type="GO" id="GO:0046872">
    <property type="term" value="F:metal ion binding"/>
    <property type="evidence" value="ECO:0007669"/>
    <property type="project" value="UniProtKB-KW"/>
</dbReference>
<protein>
    <recommendedName>
        <fullName evidence="2 5">Superoxide dismutase</fullName>
        <ecNumber evidence="2 5">1.15.1.1</ecNumber>
    </recommendedName>
</protein>
<evidence type="ECO:0000259" key="8">
    <source>
        <dbReference type="Pfam" id="PF02777"/>
    </source>
</evidence>
<dbReference type="InterPro" id="IPR019831">
    <property type="entry name" value="Mn/Fe_SOD_N"/>
</dbReference>
<accession>B3QY63</accession>
<feature type="signal peptide" evidence="6">
    <location>
        <begin position="1"/>
        <end position="32"/>
    </location>
</feature>
<dbReference type="InterPro" id="IPR050265">
    <property type="entry name" value="Fe/Mn_Superoxide_Dismutase"/>
</dbReference>
<evidence type="ECO:0000256" key="5">
    <source>
        <dbReference type="RuleBase" id="RU000414"/>
    </source>
</evidence>
<dbReference type="PROSITE" id="PS51318">
    <property type="entry name" value="TAT"/>
    <property type="match status" value="1"/>
</dbReference>
<dbReference type="AlphaFoldDB" id="B3QY63"/>
<dbReference type="PRINTS" id="PR01703">
    <property type="entry name" value="MNSODISMTASE"/>
</dbReference>
<keyword evidence="3 5" id="KW-0479">Metal-binding</keyword>
<evidence type="ECO:0000313" key="10">
    <source>
        <dbReference type="Proteomes" id="UP000001208"/>
    </source>
</evidence>
<keyword evidence="10" id="KW-1185">Reference proteome</keyword>
<dbReference type="KEGG" id="cts:Ctha_2580"/>
<reference evidence="9 10" key="1">
    <citation type="submission" date="2008-06" db="EMBL/GenBank/DDBJ databases">
        <title>Complete sequence of Chloroherpeton thalassium ATCC 35110.</title>
        <authorList>
            <consortium name="US DOE Joint Genome Institute"/>
            <person name="Lucas S."/>
            <person name="Copeland A."/>
            <person name="Lapidus A."/>
            <person name="Glavina del Rio T."/>
            <person name="Dalin E."/>
            <person name="Tice H."/>
            <person name="Bruce D."/>
            <person name="Goodwin L."/>
            <person name="Pitluck S."/>
            <person name="Schmutz J."/>
            <person name="Larimer F."/>
            <person name="Land M."/>
            <person name="Hauser L."/>
            <person name="Kyrpides N."/>
            <person name="Mikhailova N."/>
            <person name="Liu Z."/>
            <person name="Li T."/>
            <person name="Zhao F."/>
            <person name="Overmann J."/>
            <person name="Bryant D.A."/>
            <person name="Richardson P."/>
        </authorList>
    </citation>
    <scope>NUCLEOTIDE SEQUENCE [LARGE SCALE GENOMIC DNA]</scope>
    <source>
        <strain evidence="10">ATCC 35110 / GB-78</strain>
    </source>
</reference>
<evidence type="ECO:0000256" key="1">
    <source>
        <dbReference type="ARBA" id="ARBA00008714"/>
    </source>
</evidence>